<reference evidence="3" key="3">
    <citation type="submission" date="2025-09" db="UniProtKB">
        <authorList>
            <consortium name="Ensembl"/>
        </authorList>
    </citation>
    <scope>IDENTIFICATION</scope>
</reference>
<evidence type="ECO:0000256" key="2">
    <source>
        <dbReference type="SAM" id="Phobius"/>
    </source>
</evidence>
<evidence type="ECO:0000313" key="4">
    <source>
        <dbReference type="Proteomes" id="UP000694402"/>
    </source>
</evidence>
<protein>
    <submittedName>
        <fullName evidence="3">Uncharacterized protein</fullName>
    </submittedName>
</protein>
<reference evidence="4" key="1">
    <citation type="journal article" date="2018" name="PLoS ONE">
        <title>Chinook salmon (Oncorhynchus tshawytscha) genome and transcriptome.</title>
        <authorList>
            <person name="Christensen K.A."/>
            <person name="Leong J.S."/>
            <person name="Sakhrani D."/>
            <person name="Biagi C.A."/>
            <person name="Minkley D.R."/>
            <person name="Withler R.E."/>
            <person name="Rondeau E.B."/>
            <person name="Koop B.F."/>
            <person name="Devlin R.H."/>
        </authorList>
    </citation>
    <scope>NUCLEOTIDE SEQUENCE [LARGE SCALE GENOMIC DNA]</scope>
</reference>
<gene>
    <name evidence="3" type="primary">DPP10</name>
</gene>
<reference evidence="3" key="2">
    <citation type="submission" date="2025-08" db="UniProtKB">
        <authorList>
            <consortium name="Ensembl"/>
        </authorList>
    </citation>
    <scope>IDENTIFICATION</scope>
</reference>
<dbReference type="AlphaFoldDB" id="A0AAZ3QL39"/>
<keyword evidence="2" id="KW-1133">Transmembrane helix</keyword>
<keyword evidence="4" id="KW-1185">Reference proteome</keyword>
<sequence length="104" mass="11609">MNQSAGVAQNVRRYSSDDKDVPDFGPDRNWKGIAISLLVIMVILSLIGLAIVLLSKNDGAKSLGTQLTLDDLFQREFQVHDPDAKWINVNHPSLFYVYLPVIVL</sequence>
<evidence type="ECO:0000256" key="1">
    <source>
        <dbReference type="SAM" id="MobiDB-lite"/>
    </source>
</evidence>
<dbReference type="GeneTree" id="ENSGT00940000154657"/>
<feature type="transmembrane region" description="Helical" evidence="2">
    <location>
        <begin position="33"/>
        <end position="54"/>
    </location>
</feature>
<evidence type="ECO:0000313" key="3">
    <source>
        <dbReference type="Ensembl" id="ENSOTSP00005129581.1"/>
    </source>
</evidence>
<name>A0AAZ3QL39_ONCTS</name>
<accession>A0AAZ3QL39</accession>
<proteinExistence type="predicted"/>
<keyword evidence="2" id="KW-0812">Transmembrane</keyword>
<keyword evidence="2" id="KW-0472">Membrane</keyword>
<feature type="region of interest" description="Disordered" evidence="1">
    <location>
        <begin position="1"/>
        <end position="21"/>
    </location>
</feature>
<organism evidence="3 4">
    <name type="scientific">Oncorhynchus tshawytscha</name>
    <name type="common">Chinook salmon</name>
    <name type="synonym">Salmo tshawytscha</name>
    <dbReference type="NCBI Taxonomy" id="74940"/>
    <lineage>
        <taxon>Eukaryota</taxon>
        <taxon>Metazoa</taxon>
        <taxon>Chordata</taxon>
        <taxon>Craniata</taxon>
        <taxon>Vertebrata</taxon>
        <taxon>Euteleostomi</taxon>
        <taxon>Actinopterygii</taxon>
        <taxon>Neopterygii</taxon>
        <taxon>Teleostei</taxon>
        <taxon>Protacanthopterygii</taxon>
        <taxon>Salmoniformes</taxon>
        <taxon>Salmonidae</taxon>
        <taxon>Salmoninae</taxon>
        <taxon>Oncorhynchus</taxon>
    </lineage>
</organism>
<dbReference type="Proteomes" id="UP000694402">
    <property type="component" value="Unassembled WGS sequence"/>
</dbReference>
<dbReference type="Ensembl" id="ENSOTST00005124169.1">
    <property type="protein sequence ID" value="ENSOTSP00005129581.1"/>
    <property type="gene ID" value="ENSOTSG00005000639.2"/>
</dbReference>